<evidence type="ECO:0000256" key="6">
    <source>
        <dbReference type="ARBA" id="ARBA00022857"/>
    </source>
</evidence>
<evidence type="ECO:0000259" key="13">
    <source>
        <dbReference type="Pfam" id="PF02882"/>
    </source>
</evidence>
<sequence length="282" mass="30981">MGHVIKGKDVAEFFLIDATSKLPKENEVKPTLAIVRIGNHPSEIAYEKSVIKRLNPLGIECVSYVFEKEIEEAEFNRSFDEINQNPQIHSILLLKPVPKHISLDHVIQTIDPLKDVDAIGLVNMAKIYQEGQKGFIPCTAEAVTKILEYQKIELKGTAVTMVGFGMVIGRPLTLLLLESGSTVTVCNEFTKDLKTETSRADVLIVATGVIHLIEEDFVKEGATVIDVGINVDKKGRLVGDVNFEDVKDKASSITPVPGGVGTVTTYVLASHVLESFRLQMKN</sequence>
<feature type="domain" description="Tetrahydrofolate dehydrogenase/cyclohydrolase catalytic" evidence="12">
    <location>
        <begin position="5"/>
        <end position="117"/>
    </location>
</feature>
<dbReference type="GO" id="GO:0004488">
    <property type="term" value="F:methylenetetrahydrofolate dehydrogenase (NADP+) activity"/>
    <property type="evidence" value="ECO:0007669"/>
    <property type="project" value="UniProtKB-UniRule"/>
</dbReference>
<keyword evidence="15" id="KW-1185">Reference proteome</keyword>
<dbReference type="InterPro" id="IPR036291">
    <property type="entry name" value="NAD(P)-bd_dom_sf"/>
</dbReference>
<gene>
    <name evidence="11" type="primary">folD</name>
    <name evidence="14" type="ORF">CBF28_02090</name>
</gene>
<comment type="subunit">
    <text evidence="11">Homodimer.</text>
</comment>
<dbReference type="GO" id="GO:0004477">
    <property type="term" value="F:methenyltetrahydrofolate cyclohydrolase activity"/>
    <property type="evidence" value="ECO:0007669"/>
    <property type="project" value="UniProtKB-UniRule"/>
</dbReference>
<evidence type="ECO:0000256" key="11">
    <source>
        <dbReference type="HAMAP-Rule" id="MF_01576"/>
    </source>
</evidence>
<dbReference type="Pfam" id="PF02882">
    <property type="entry name" value="THF_DHG_CYH_C"/>
    <property type="match status" value="1"/>
</dbReference>
<dbReference type="SUPFAM" id="SSF51735">
    <property type="entry name" value="NAD(P)-binding Rossmann-fold domains"/>
    <property type="match status" value="1"/>
</dbReference>
<dbReference type="PANTHER" id="PTHR48099">
    <property type="entry name" value="C-1-TETRAHYDROFOLATE SYNTHASE, CYTOPLASMIC-RELATED"/>
    <property type="match status" value="1"/>
</dbReference>
<keyword evidence="6 11" id="KW-0521">NADP</keyword>
<keyword evidence="9 11" id="KW-0486">Methionine biosynthesis</keyword>
<comment type="caution">
    <text evidence="11">Lacks conserved residue(s) required for the propagation of feature annotation.</text>
</comment>
<accession>A0A430B7P5</accession>
<dbReference type="Gene3D" id="3.40.50.720">
    <property type="entry name" value="NAD(P)-binding Rossmann-like Domain"/>
    <property type="match status" value="1"/>
</dbReference>
<evidence type="ECO:0000313" key="15">
    <source>
        <dbReference type="Proteomes" id="UP000288028"/>
    </source>
</evidence>
<comment type="caution">
    <text evidence="14">The sequence shown here is derived from an EMBL/GenBank/DDBJ whole genome shotgun (WGS) entry which is preliminary data.</text>
</comment>
<comment type="function">
    <text evidence="11">Catalyzes the oxidation of 5,10-methylenetetrahydrofolate to 5,10-methenyltetrahydrofolate and then the hydrolysis of 5,10-methenyltetrahydrofolate to 10-formyltetrahydrofolate.</text>
</comment>
<evidence type="ECO:0000256" key="10">
    <source>
        <dbReference type="ARBA" id="ARBA00023268"/>
    </source>
</evidence>
<dbReference type="OrthoDB" id="9803580at2"/>
<keyword evidence="2 11" id="KW-0554">One-carbon metabolism</keyword>
<keyword evidence="10 11" id="KW-0511">Multifunctional enzyme</keyword>
<dbReference type="AlphaFoldDB" id="A0A430B7P5"/>
<dbReference type="CDD" id="cd01080">
    <property type="entry name" value="NAD_bind_m-THF_DH_Cyclohyd"/>
    <property type="match status" value="1"/>
</dbReference>
<keyword evidence="4 11" id="KW-0658">Purine biosynthesis</keyword>
<feature type="binding site" evidence="11">
    <location>
        <position position="229"/>
    </location>
    <ligand>
        <name>NADP(+)</name>
        <dbReference type="ChEBI" id="CHEBI:58349"/>
    </ligand>
</feature>
<evidence type="ECO:0000256" key="4">
    <source>
        <dbReference type="ARBA" id="ARBA00022755"/>
    </source>
</evidence>
<dbReference type="UniPathway" id="UPA00193"/>
<dbReference type="EC" id="1.5.1.5" evidence="11"/>
<protein>
    <recommendedName>
        <fullName evidence="11">Bifunctional protein FolD</fullName>
    </recommendedName>
    <domain>
        <recommendedName>
            <fullName evidence="11">Methylenetetrahydrofolate dehydrogenase</fullName>
            <ecNumber evidence="11">1.5.1.5</ecNumber>
        </recommendedName>
    </domain>
    <domain>
        <recommendedName>
            <fullName evidence="11">Methenyltetrahydrofolate cyclohydrolase</fullName>
            <ecNumber evidence="11">3.5.4.9</ecNumber>
        </recommendedName>
    </domain>
</protein>
<dbReference type="PRINTS" id="PR00085">
    <property type="entry name" value="THFDHDRGNASE"/>
</dbReference>
<keyword evidence="7 11" id="KW-0560">Oxidoreductase</keyword>
<dbReference type="InterPro" id="IPR000672">
    <property type="entry name" value="THF_DH/CycHdrlase"/>
</dbReference>
<keyword evidence="3 11" id="KW-0028">Amino-acid biosynthesis</keyword>
<dbReference type="HAMAP" id="MF_01576">
    <property type="entry name" value="THF_DHG_CYH"/>
    <property type="match status" value="1"/>
</dbReference>
<name>A0A430B7P5_9ENTE</name>
<evidence type="ECO:0000256" key="1">
    <source>
        <dbReference type="ARBA" id="ARBA00004777"/>
    </source>
</evidence>
<dbReference type="InterPro" id="IPR046346">
    <property type="entry name" value="Aminoacid_DH-like_N_sf"/>
</dbReference>
<dbReference type="GeneID" id="95580569"/>
<dbReference type="EMBL" id="NGKB01000002">
    <property type="protein sequence ID" value="RSU16339.1"/>
    <property type="molecule type" value="Genomic_DNA"/>
</dbReference>
<dbReference type="InterPro" id="IPR020630">
    <property type="entry name" value="THF_DH/CycHdrlase_cat_dom"/>
</dbReference>
<organism evidence="14 15">
    <name type="scientific">Vagococcus carniphilus</name>
    <dbReference type="NCBI Taxonomy" id="218144"/>
    <lineage>
        <taxon>Bacteria</taxon>
        <taxon>Bacillati</taxon>
        <taxon>Bacillota</taxon>
        <taxon>Bacilli</taxon>
        <taxon>Lactobacillales</taxon>
        <taxon>Enterococcaceae</taxon>
        <taxon>Vagococcus</taxon>
    </lineage>
</organism>
<feature type="binding site" evidence="11">
    <location>
        <begin position="163"/>
        <end position="165"/>
    </location>
    <ligand>
        <name>NADP(+)</name>
        <dbReference type="ChEBI" id="CHEBI:58349"/>
    </ligand>
</feature>
<reference evidence="14 15" key="1">
    <citation type="submission" date="2017-05" db="EMBL/GenBank/DDBJ databases">
        <title>Vagococcus spp. assemblies.</title>
        <authorList>
            <person name="Gulvik C.A."/>
        </authorList>
    </citation>
    <scope>NUCLEOTIDE SEQUENCE [LARGE SCALE GENOMIC DNA]</scope>
    <source>
        <strain evidence="14 15">SS1714</strain>
    </source>
</reference>
<evidence type="ECO:0000256" key="3">
    <source>
        <dbReference type="ARBA" id="ARBA00022605"/>
    </source>
</evidence>
<dbReference type="Proteomes" id="UP000288028">
    <property type="component" value="Unassembled WGS sequence"/>
</dbReference>
<keyword evidence="8 11" id="KW-0368">Histidine biosynthesis</keyword>
<evidence type="ECO:0000256" key="5">
    <source>
        <dbReference type="ARBA" id="ARBA00022801"/>
    </source>
</evidence>
<dbReference type="GO" id="GO:0035999">
    <property type="term" value="P:tetrahydrofolate interconversion"/>
    <property type="evidence" value="ECO:0007669"/>
    <property type="project" value="UniProtKB-UniRule"/>
</dbReference>
<evidence type="ECO:0000256" key="7">
    <source>
        <dbReference type="ARBA" id="ARBA00023002"/>
    </source>
</evidence>
<comment type="pathway">
    <text evidence="1 11">One-carbon metabolism; tetrahydrofolate interconversion.</text>
</comment>
<dbReference type="SUPFAM" id="SSF53223">
    <property type="entry name" value="Aminoacid dehydrogenase-like, N-terminal domain"/>
    <property type="match status" value="1"/>
</dbReference>
<dbReference type="InterPro" id="IPR020631">
    <property type="entry name" value="THF_DH/CycHdrlase_NAD-bd_dom"/>
</dbReference>
<comment type="catalytic activity">
    <reaction evidence="11">
        <text>(6R)-5,10-methenyltetrahydrofolate + H2O = (6R)-10-formyltetrahydrofolate + H(+)</text>
        <dbReference type="Rhea" id="RHEA:23700"/>
        <dbReference type="ChEBI" id="CHEBI:15377"/>
        <dbReference type="ChEBI" id="CHEBI:15378"/>
        <dbReference type="ChEBI" id="CHEBI:57455"/>
        <dbReference type="ChEBI" id="CHEBI:195366"/>
        <dbReference type="EC" id="3.5.4.9"/>
    </reaction>
</comment>
<proteinExistence type="inferred from homology"/>
<evidence type="ECO:0000259" key="12">
    <source>
        <dbReference type="Pfam" id="PF00763"/>
    </source>
</evidence>
<dbReference type="Pfam" id="PF00763">
    <property type="entry name" value="THF_DHG_CYH"/>
    <property type="match status" value="1"/>
</dbReference>
<dbReference type="RefSeq" id="WP_126791426.1">
    <property type="nucleotide sequence ID" value="NZ_CP060720.1"/>
</dbReference>
<keyword evidence="5 11" id="KW-0378">Hydrolase</keyword>
<evidence type="ECO:0000256" key="2">
    <source>
        <dbReference type="ARBA" id="ARBA00022563"/>
    </source>
</evidence>
<dbReference type="GO" id="GO:0009086">
    <property type="term" value="P:methionine biosynthetic process"/>
    <property type="evidence" value="ECO:0007669"/>
    <property type="project" value="UniProtKB-KW"/>
</dbReference>
<dbReference type="Gene3D" id="3.40.50.10860">
    <property type="entry name" value="Leucine Dehydrogenase, chain A, domain 1"/>
    <property type="match status" value="1"/>
</dbReference>
<comment type="similarity">
    <text evidence="11">Belongs to the tetrahydrofolate dehydrogenase/cyclohydrolase family.</text>
</comment>
<comment type="catalytic activity">
    <reaction evidence="11">
        <text>(6R)-5,10-methylene-5,6,7,8-tetrahydrofolate + NADP(+) = (6R)-5,10-methenyltetrahydrofolate + NADPH</text>
        <dbReference type="Rhea" id="RHEA:22812"/>
        <dbReference type="ChEBI" id="CHEBI:15636"/>
        <dbReference type="ChEBI" id="CHEBI:57455"/>
        <dbReference type="ChEBI" id="CHEBI:57783"/>
        <dbReference type="ChEBI" id="CHEBI:58349"/>
        <dbReference type="EC" id="1.5.1.5"/>
    </reaction>
</comment>
<dbReference type="PANTHER" id="PTHR48099:SF5">
    <property type="entry name" value="C-1-TETRAHYDROFOLATE SYNTHASE, CYTOPLASMIC"/>
    <property type="match status" value="1"/>
</dbReference>
<dbReference type="GO" id="GO:0005829">
    <property type="term" value="C:cytosol"/>
    <property type="evidence" value="ECO:0007669"/>
    <property type="project" value="TreeGrafter"/>
</dbReference>
<dbReference type="GO" id="GO:0000105">
    <property type="term" value="P:L-histidine biosynthetic process"/>
    <property type="evidence" value="ECO:0007669"/>
    <property type="project" value="UniProtKB-KW"/>
</dbReference>
<dbReference type="EC" id="3.5.4.9" evidence="11"/>
<evidence type="ECO:0000256" key="8">
    <source>
        <dbReference type="ARBA" id="ARBA00023102"/>
    </source>
</evidence>
<evidence type="ECO:0000313" key="14">
    <source>
        <dbReference type="EMBL" id="RSU16339.1"/>
    </source>
</evidence>
<feature type="domain" description="Tetrahydrofolate dehydrogenase/cyclohydrolase NAD(P)-binding" evidence="13">
    <location>
        <begin position="137"/>
        <end position="278"/>
    </location>
</feature>
<evidence type="ECO:0000256" key="9">
    <source>
        <dbReference type="ARBA" id="ARBA00023167"/>
    </source>
</evidence>
<dbReference type="GO" id="GO:0006164">
    <property type="term" value="P:purine nucleotide biosynthetic process"/>
    <property type="evidence" value="ECO:0007669"/>
    <property type="project" value="UniProtKB-KW"/>
</dbReference>